<dbReference type="Proteomes" id="UP000315647">
    <property type="component" value="Chromosome"/>
</dbReference>
<evidence type="ECO:0000313" key="1">
    <source>
        <dbReference type="EMBL" id="QDT26625.1"/>
    </source>
</evidence>
<keyword evidence="2" id="KW-1185">Reference proteome</keyword>
<accession>A0A517Q4Q5</accession>
<dbReference type="EMBL" id="CP037421">
    <property type="protein sequence ID" value="QDT26625.1"/>
    <property type="molecule type" value="Genomic_DNA"/>
</dbReference>
<organism evidence="1 2">
    <name type="scientific">Gimesia panareensis</name>
    <dbReference type="NCBI Taxonomy" id="2527978"/>
    <lineage>
        <taxon>Bacteria</taxon>
        <taxon>Pseudomonadati</taxon>
        <taxon>Planctomycetota</taxon>
        <taxon>Planctomycetia</taxon>
        <taxon>Planctomycetales</taxon>
        <taxon>Planctomycetaceae</taxon>
        <taxon>Gimesia</taxon>
    </lineage>
</organism>
<dbReference type="AlphaFoldDB" id="A0A517Q4Q5"/>
<gene>
    <name evidence="1" type="ORF">Enr10x_19300</name>
</gene>
<proteinExistence type="predicted"/>
<evidence type="ECO:0000313" key="2">
    <source>
        <dbReference type="Proteomes" id="UP000315647"/>
    </source>
</evidence>
<name>A0A517Q4Q5_9PLAN</name>
<protein>
    <submittedName>
        <fullName evidence="1">Uncharacterized protein</fullName>
    </submittedName>
</protein>
<reference evidence="1 2" key="1">
    <citation type="submission" date="2019-03" db="EMBL/GenBank/DDBJ databases">
        <title>Deep-cultivation of Planctomycetes and their phenomic and genomic characterization uncovers novel biology.</title>
        <authorList>
            <person name="Wiegand S."/>
            <person name="Jogler M."/>
            <person name="Boedeker C."/>
            <person name="Pinto D."/>
            <person name="Vollmers J."/>
            <person name="Rivas-Marin E."/>
            <person name="Kohn T."/>
            <person name="Peeters S.H."/>
            <person name="Heuer A."/>
            <person name="Rast P."/>
            <person name="Oberbeckmann S."/>
            <person name="Bunk B."/>
            <person name="Jeske O."/>
            <person name="Meyerdierks A."/>
            <person name="Storesund J.E."/>
            <person name="Kallscheuer N."/>
            <person name="Luecker S."/>
            <person name="Lage O.M."/>
            <person name="Pohl T."/>
            <person name="Merkel B.J."/>
            <person name="Hornburger P."/>
            <person name="Mueller R.-W."/>
            <person name="Bruemmer F."/>
            <person name="Labrenz M."/>
            <person name="Spormann A.M."/>
            <person name="Op den Camp H."/>
            <person name="Overmann J."/>
            <person name="Amann R."/>
            <person name="Jetten M.S.M."/>
            <person name="Mascher T."/>
            <person name="Medema M.H."/>
            <person name="Devos D.P."/>
            <person name="Kaster A.-K."/>
            <person name="Ovreas L."/>
            <person name="Rohde M."/>
            <person name="Galperin M.Y."/>
            <person name="Jogler C."/>
        </authorList>
    </citation>
    <scope>NUCLEOTIDE SEQUENCE [LARGE SCALE GENOMIC DNA]</scope>
    <source>
        <strain evidence="1 2">Enr10</strain>
    </source>
</reference>
<sequence length="364" mass="41264">MSTSQWQLYRSANRPVRSLAERSTPMRHIRRHTQRRIIALAVLLGVFVSTSIATAQQNKKTELKEHYVFEFVRVFYVKEGTGAVSPIDVNKNSVPDQVENVAKQVWAAHQLFCRALEFPDPFESERYKGVNCIQVSIRDRKEMGGLNGIAFSSAQRARKIPEGTPKDRCIVMAISSQLDPTKNVTPTHETFHLIQYGATNFKNAWFLEGMARWAEHATGKEGIGEIKYSPKGPWPQIPAHLAQLPKMGSKSEHVLWNPIAACTDRDGFLSGKMLGKKLASLSYADGTPVLRDRFLQGGKVMRDIIIELSKMDDIAFKDLKLEKWTEENHRALENNPYIYKAVMDALRNQGVKVGPYEIPEELKR</sequence>